<evidence type="ECO:0000313" key="2">
    <source>
        <dbReference type="Proteomes" id="UP001177140"/>
    </source>
</evidence>
<dbReference type="EMBL" id="JAJJMA010055885">
    <property type="protein sequence ID" value="MCL7026376.1"/>
    <property type="molecule type" value="Genomic_DNA"/>
</dbReference>
<evidence type="ECO:0000313" key="1">
    <source>
        <dbReference type="EMBL" id="MCL7026376.1"/>
    </source>
</evidence>
<comment type="caution">
    <text evidence="1">The sequence shown here is derived from an EMBL/GenBank/DDBJ whole genome shotgun (WGS) entry which is preliminary data.</text>
</comment>
<accession>A0AA41V0K1</accession>
<name>A0AA41V0K1_PAPNU</name>
<keyword evidence="2" id="KW-1185">Reference proteome</keyword>
<feature type="non-terminal residue" evidence="1">
    <location>
        <position position="1"/>
    </location>
</feature>
<protein>
    <submittedName>
        <fullName evidence="1">Uncharacterized protein</fullName>
    </submittedName>
</protein>
<dbReference type="AlphaFoldDB" id="A0AA41V0K1"/>
<organism evidence="1 2">
    <name type="scientific">Papaver nudicaule</name>
    <name type="common">Iceland poppy</name>
    <dbReference type="NCBI Taxonomy" id="74823"/>
    <lineage>
        <taxon>Eukaryota</taxon>
        <taxon>Viridiplantae</taxon>
        <taxon>Streptophyta</taxon>
        <taxon>Embryophyta</taxon>
        <taxon>Tracheophyta</taxon>
        <taxon>Spermatophyta</taxon>
        <taxon>Magnoliopsida</taxon>
        <taxon>Ranunculales</taxon>
        <taxon>Papaveraceae</taxon>
        <taxon>Papaveroideae</taxon>
        <taxon>Papaver</taxon>
    </lineage>
</organism>
<dbReference type="Proteomes" id="UP001177140">
    <property type="component" value="Unassembled WGS sequence"/>
</dbReference>
<sequence length="104" mass="12095">ISQYTGRIHLYTCIPEKDSRPRLLCKNFRPEEIDSLNFSADIHKKTGGEFMMENEACQNILQAFMKEWNGLRPVDQKKLLGKPLQLPLSSELWYLKESINHGSE</sequence>
<reference evidence="1" key="1">
    <citation type="submission" date="2022-03" db="EMBL/GenBank/DDBJ databases">
        <title>A functionally conserved STORR gene fusion in Papaver species that diverged 16.8 million years ago.</title>
        <authorList>
            <person name="Catania T."/>
        </authorList>
    </citation>
    <scope>NUCLEOTIDE SEQUENCE</scope>
    <source>
        <strain evidence="1">S-191538</strain>
    </source>
</reference>
<gene>
    <name evidence="1" type="ORF">MKW94_000368</name>
</gene>
<feature type="non-terminal residue" evidence="1">
    <location>
        <position position="104"/>
    </location>
</feature>
<proteinExistence type="predicted"/>